<keyword evidence="8 16" id="KW-0472">Membrane</keyword>
<evidence type="ECO:0000256" key="11">
    <source>
        <dbReference type="ARBA" id="ARBA00023180"/>
    </source>
</evidence>
<dbReference type="FunFam" id="2.60.40.10:FF:001234">
    <property type="entry name" value="Colony stimulating factor 3 receptor"/>
    <property type="match status" value="1"/>
</dbReference>
<dbReference type="GO" id="GO:0045637">
    <property type="term" value="P:regulation of myeloid cell differentiation"/>
    <property type="evidence" value="ECO:0007669"/>
    <property type="project" value="Ensembl"/>
</dbReference>
<keyword evidence="9" id="KW-1015">Disulfide bond</keyword>
<dbReference type="OMA" id="SYCSIPR"/>
<organism evidence="18 19">
    <name type="scientific">Panthera leo</name>
    <name type="common">Lion</name>
    <dbReference type="NCBI Taxonomy" id="9689"/>
    <lineage>
        <taxon>Eukaryota</taxon>
        <taxon>Metazoa</taxon>
        <taxon>Chordata</taxon>
        <taxon>Craniata</taxon>
        <taxon>Vertebrata</taxon>
        <taxon>Euteleostomi</taxon>
        <taxon>Mammalia</taxon>
        <taxon>Eutheria</taxon>
        <taxon>Laurasiatheria</taxon>
        <taxon>Carnivora</taxon>
        <taxon>Feliformia</taxon>
        <taxon>Felidae</taxon>
        <taxon>Pantherinae</taxon>
        <taxon>Panthera</taxon>
    </lineage>
</organism>
<dbReference type="GO" id="GO:0030593">
    <property type="term" value="P:neutrophil chemotaxis"/>
    <property type="evidence" value="ECO:0007669"/>
    <property type="project" value="Ensembl"/>
</dbReference>
<dbReference type="GO" id="GO:0007155">
    <property type="term" value="P:cell adhesion"/>
    <property type="evidence" value="ECO:0007669"/>
    <property type="project" value="UniProtKB-KW"/>
</dbReference>
<evidence type="ECO:0000256" key="12">
    <source>
        <dbReference type="ARBA" id="ARBA00023319"/>
    </source>
</evidence>
<dbReference type="InterPro" id="IPR052672">
    <property type="entry name" value="Type1_Cytokine_Rcpt_Type2"/>
</dbReference>
<dbReference type="FunFam" id="2.60.40.10:FF:001209">
    <property type="entry name" value="Colony stimulating factor 3 receptor"/>
    <property type="match status" value="1"/>
</dbReference>
<evidence type="ECO:0000256" key="9">
    <source>
        <dbReference type="ARBA" id="ARBA00023157"/>
    </source>
</evidence>
<dbReference type="FunFam" id="2.60.40.10:FF:000839">
    <property type="entry name" value="granulocyte colony-stimulating factor receptor isoform X1"/>
    <property type="match status" value="1"/>
</dbReference>
<dbReference type="GeneTree" id="ENSGT00940000158915"/>
<comment type="subunit">
    <text evidence="13">Homodimer. The dimeric receptor binds two CSF3 molecules. Interacts with CEACAM1; down-regulates the CSF3R-STAT3 pathway through recruitment of PTPN6 that dephosphorylates CSF3R.</text>
</comment>
<dbReference type="SMART" id="SM00060">
    <property type="entry name" value="FN3"/>
    <property type="match status" value="4"/>
</dbReference>
<dbReference type="InterPro" id="IPR003529">
    <property type="entry name" value="Hematopoietin_rcpt_Gp130_CS"/>
</dbReference>
<dbReference type="AlphaFoldDB" id="A0A8C9DBG4"/>
<evidence type="ECO:0000256" key="5">
    <source>
        <dbReference type="ARBA" id="ARBA00022737"/>
    </source>
</evidence>
<dbReference type="Proteomes" id="UP000694399">
    <property type="component" value="Chromosome C2"/>
</dbReference>
<reference evidence="18" key="3">
    <citation type="submission" date="2025-09" db="UniProtKB">
        <authorList>
            <consortium name="Ensembl"/>
        </authorList>
    </citation>
    <scope>IDENTIFICATION</scope>
</reference>
<dbReference type="SUPFAM" id="SSF48726">
    <property type="entry name" value="Immunoglobulin"/>
    <property type="match status" value="1"/>
</dbReference>
<dbReference type="InterPro" id="IPR036116">
    <property type="entry name" value="FN3_sf"/>
</dbReference>
<name>A0A8C9DBG4_PANLE</name>
<feature type="domain" description="Fibronectin type-III" evidence="17">
    <location>
        <begin position="416"/>
        <end position="512"/>
    </location>
</feature>
<feature type="transmembrane region" description="Helical" evidence="16">
    <location>
        <begin position="806"/>
        <end position="825"/>
    </location>
</feature>
<feature type="region of interest" description="Disordered" evidence="15">
    <location>
        <begin position="914"/>
        <end position="940"/>
    </location>
</feature>
<evidence type="ECO:0000313" key="19">
    <source>
        <dbReference type="Proteomes" id="UP000694399"/>
    </source>
</evidence>
<evidence type="ECO:0000256" key="3">
    <source>
        <dbReference type="ARBA" id="ARBA00022692"/>
    </source>
</evidence>
<evidence type="ECO:0000256" key="6">
    <source>
        <dbReference type="ARBA" id="ARBA00022889"/>
    </source>
</evidence>
<evidence type="ECO:0000256" key="10">
    <source>
        <dbReference type="ARBA" id="ARBA00023170"/>
    </source>
</evidence>
<keyword evidence="4" id="KW-0732">Signal</keyword>
<keyword evidence="11" id="KW-0325">Glycoprotein</keyword>
<dbReference type="PROSITE" id="PS50853">
    <property type="entry name" value="FN3"/>
    <property type="match status" value="4"/>
</dbReference>
<dbReference type="Pfam" id="PF06328">
    <property type="entry name" value="Lep_receptor_Ig"/>
    <property type="match status" value="1"/>
</dbReference>
<dbReference type="FunFam" id="2.60.40.10:FF:000879">
    <property type="entry name" value="Colony stimulating factor 3 receptor"/>
    <property type="match status" value="1"/>
</dbReference>
<dbReference type="GO" id="GO:0004896">
    <property type="term" value="F:cytokine receptor activity"/>
    <property type="evidence" value="ECO:0007669"/>
    <property type="project" value="InterPro"/>
</dbReference>
<dbReference type="PANTHER" id="PTHR48423">
    <property type="entry name" value="INTERLEUKIN-27 RECEPTOR SUBUNIT ALPHA"/>
    <property type="match status" value="1"/>
</dbReference>
<evidence type="ECO:0000256" key="15">
    <source>
        <dbReference type="SAM" id="MobiDB-lite"/>
    </source>
</evidence>
<dbReference type="CDD" id="cd00063">
    <property type="entry name" value="FN3"/>
    <property type="match status" value="3"/>
</dbReference>
<dbReference type="InterPro" id="IPR013783">
    <property type="entry name" value="Ig-like_fold"/>
</dbReference>
<evidence type="ECO:0000256" key="8">
    <source>
        <dbReference type="ARBA" id="ARBA00023136"/>
    </source>
</evidence>
<evidence type="ECO:0000313" key="18">
    <source>
        <dbReference type="Ensembl" id="ENSPLOP00000028483.1"/>
    </source>
</evidence>
<keyword evidence="3 16" id="KW-0812">Transmembrane</keyword>
<evidence type="ECO:0000256" key="4">
    <source>
        <dbReference type="ARBA" id="ARBA00022729"/>
    </source>
</evidence>
<keyword evidence="5" id="KW-0677">Repeat</keyword>
<dbReference type="FunFam" id="2.60.40.10:FF:000997">
    <property type="entry name" value="Colony stimulating factor 3 receptor (Granulocyte)"/>
    <property type="match status" value="1"/>
</dbReference>
<dbReference type="PROSITE" id="PS01353">
    <property type="entry name" value="HEMATOPO_REC_L_F2"/>
    <property type="match status" value="1"/>
</dbReference>
<gene>
    <name evidence="18" type="primary">CSF3R</name>
</gene>
<feature type="domain" description="Fibronectin type-III" evidence="17">
    <location>
        <begin position="707"/>
        <end position="804"/>
    </location>
</feature>
<dbReference type="InterPro" id="IPR010457">
    <property type="entry name" value="IgC2-like_lig-bd"/>
</dbReference>
<dbReference type="SUPFAM" id="SSF49265">
    <property type="entry name" value="Fibronectin type III"/>
    <property type="match status" value="4"/>
</dbReference>
<sequence>MEPQVCDTPLCRLSLLTCDHSPHPLTVPGILPIKLPVCKPSSDKREGGRMLFLDAPVPALSWKANNNSGSHSHSHFLHARHYAKPSSCTISCLPPKALCSIGCCYLHFADKETEAQRGQVTWPKPHCGRARVKLSSYSEAHDLHHPPLPPGEHQVGTMVELGTWSLTRAALIILLLPRKPLTVPIDILPFPAPITSSGRQEGLEECGHISLPTSTVRLGDSITASCTISPNCSHLGPESQILWKLGTQLQLGERQLRLADGSQESTITLPPLNRPRDLLSCCLRWGNSVQILDQAELWAGYPPAAPHNLSCLMNLTTNSLICQWEPGPHNHLPTNFTLKSFKSRDNCQTQEDSILDCVPKDGDSHCSIPRRYLQLYQHMGIWVQAENALGTGKSPQLCLVPMDVVKLEPPTLWALAPSPEVAPPQPGCLLLRWELWKPSLYIEQKCELRHQPQLGEASWALVGPLLPETLQYELCGLLPSTAYALQMRCVRWPLPGQWSDWSPSLILTTAQQAPIVRLDTWWRQRQLDPRTADVQLFWKPVPLDKYSGQIQGYLVRPPGQTGAVPALCNTTELSCTFHLPSEAREVVLVAYNTAGTSHPTPVVFLESRGPPLTRLHTTARDPHSLWVGWEPPSPRPRGYVIAWGLGPPSPSSSNMTWKMEHNGNISRTLLQENIRPFQLYEITVTPLYQDTVGPSQHIYAYSQEMAPSHTPELHLKHIGKTWAQLEWEPQAPELGKSPLTHYTIFWTNAQDQSFFTTLNASSHGLVLHGLEPASLYHVRLMASSKAGATNSTSLTLMTLALEESELHILLGLFGLLVLLICLCGASRFCCRPSRKNPLWPSVPDPAHSSLGSWVPTIMVEEAFQLPSLRDPGMPPITKITVLEEEEKKPGPWESNDSSGTCGLPTLVQAYVLQGDPRTPSTQPQPPSSTNDQVFYGQVLGSPTGPGPGHYLRCDSTQPLLGGLTPSPKFYENVWFQNSPLGTPEPLVPNQEDDCVFGPLLDFPLLQGLQVHGVEGLGGI</sequence>
<reference evidence="18" key="2">
    <citation type="submission" date="2025-08" db="UniProtKB">
        <authorList>
            <consortium name="Ensembl"/>
        </authorList>
    </citation>
    <scope>IDENTIFICATION</scope>
</reference>
<evidence type="ECO:0000256" key="1">
    <source>
        <dbReference type="ARBA" id="ARBA00004479"/>
    </source>
</evidence>
<keyword evidence="19" id="KW-1185">Reference proteome</keyword>
<dbReference type="Pfam" id="PF00041">
    <property type="entry name" value="fn3"/>
    <property type="match status" value="1"/>
</dbReference>
<dbReference type="GO" id="GO:0005886">
    <property type="term" value="C:plasma membrane"/>
    <property type="evidence" value="ECO:0007669"/>
    <property type="project" value="UniProtKB-ARBA"/>
</dbReference>
<comment type="similarity">
    <text evidence="2">Belongs to the type I cytokine receptor family. Type 2 subfamily.</text>
</comment>
<proteinExistence type="inferred from homology"/>
<evidence type="ECO:0000256" key="7">
    <source>
        <dbReference type="ARBA" id="ARBA00022989"/>
    </source>
</evidence>
<dbReference type="FunFam" id="2.60.40.10:FF:000465">
    <property type="entry name" value="Granulocyte colony-stimulating factor receptor"/>
    <property type="match status" value="1"/>
</dbReference>
<evidence type="ECO:0000256" key="13">
    <source>
        <dbReference type="ARBA" id="ARBA00066227"/>
    </source>
</evidence>
<evidence type="ECO:0000256" key="14">
    <source>
        <dbReference type="ARBA" id="ARBA00071023"/>
    </source>
</evidence>
<dbReference type="GO" id="GO:0051916">
    <property type="term" value="F:granulocyte colony-stimulating factor binding"/>
    <property type="evidence" value="ECO:0007669"/>
    <property type="project" value="Ensembl"/>
</dbReference>
<evidence type="ECO:0000256" key="2">
    <source>
        <dbReference type="ARBA" id="ARBA00008921"/>
    </source>
</evidence>
<dbReference type="GO" id="GO:0030666">
    <property type="term" value="C:endocytic vesicle membrane"/>
    <property type="evidence" value="ECO:0007669"/>
    <property type="project" value="UniProtKB-ARBA"/>
</dbReference>
<feature type="domain" description="Fibronectin type-III" evidence="17">
    <location>
        <begin position="305"/>
        <end position="410"/>
    </location>
</feature>
<dbReference type="Gene3D" id="2.60.40.10">
    <property type="entry name" value="Immunoglobulins"/>
    <property type="match status" value="6"/>
</dbReference>
<feature type="domain" description="Fibronectin type-III" evidence="17">
    <location>
        <begin position="611"/>
        <end position="705"/>
    </location>
</feature>
<evidence type="ECO:0000259" key="17">
    <source>
        <dbReference type="PROSITE" id="PS50853"/>
    </source>
</evidence>
<evidence type="ECO:0000256" key="16">
    <source>
        <dbReference type="SAM" id="Phobius"/>
    </source>
</evidence>
<keyword evidence="10" id="KW-0675">Receptor</keyword>
<keyword evidence="12" id="KW-0393">Immunoglobulin domain</keyword>
<protein>
    <recommendedName>
        <fullName evidence="14">Granulocyte colony-stimulating factor receptor</fullName>
    </recommendedName>
</protein>
<keyword evidence="6" id="KW-0130">Cell adhesion</keyword>
<dbReference type="PANTHER" id="PTHR48423:SF1">
    <property type="entry name" value="INTERLEUKIN-27 RECEPTOR SUBUNIT ALPHA"/>
    <property type="match status" value="1"/>
</dbReference>
<dbReference type="InterPro" id="IPR036179">
    <property type="entry name" value="Ig-like_dom_sf"/>
</dbReference>
<dbReference type="Ensembl" id="ENSPLOT00000031458.1">
    <property type="protein sequence ID" value="ENSPLOP00000028483.1"/>
    <property type="gene ID" value="ENSPLOG00000020805.1"/>
</dbReference>
<keyword evidence="7 16" id="KW-1133">Transmembrane helix</keyword>
<reference evidence="18" key="1">
    <citation type="journal article" date="2019" name="bioRxiv">
        <title>Long live the king: chromosome-level assembly of the lion (Panthera leo) using linked-read, Hi-C, and long read data.</title>
        <authorList>
            <person name="Armstrong E.E."/>
            <person name="Taylor R.W."/>
            <person name="Miller D.E."/>
            <person name="Kaelin C."/>
            <person name="Barsh G."/>
            <person name="Hadly E.A."/>
            <person name="Petrov D."/>
        </authorList>
    </citation>
    <scope>NUCLEOTIDE SEQUENCE [LARGE SCALE GENOMIC DNA]</scope>
</reference>
<comment type="subcellular location">
    <subcellularLocation>
        <location evidence="1">Membrane</location>
        <topology evidence="1">Single-pass type I membrane protein</topology>
    </subcellularLocation>
</comment>
<accession>A0A8C9DBG4</accession>
<dbReference type="InterPro" id="IPR003961">
    <property type="entry name" value="FN3_dom"/>
</dbReference>